<feature type="coiled-coil region" evidence="1">
    <location>
        <begin position="61"/>
        <end position="158"/>
    </location>
</feature>
<evidence type="ECO:0000256" key="1">
    <source>
        <dbReference type="SAM" id="Coils"/>
    </source>
</evidence>
<evidence type="ECO:0000313" key="3">
    <source>
        <dbReference type="Proteomes" id="UP001497525"/>
    </source>
</evidence>
<reference evidence="2" key="1">
    <citation type="submission" date="2024-06" db="EMBL/GenBank/DDBJ databases">
        <authorList>
            <person name="Liu X."/>
            <person name="Lenzi L."/>
            <person name="Haldenby T S."/>
            <person name="Uol C."/>
        </authorList>
    </citation>
    <scope>NUCLEOTIDE SEQUENCE</scope>
</reference>
<proteinExistence type="predicted"/>
<name>A0AAV2TRY6_CALDB</name>
<gene>
    <name evidence="2" type="ORF">CDAUBV1_LOCUS14664</name>
</gene>
<protein>
    <submittedName>
        <fullName evidence="2">Uncharacterized protein</fullName>
    </submittedName>
</protein>
<dbReference type="Proteomes" id="UP001497525">
    <property type="component" value="Unassembled WGS sequence"/>
</dbReference>
<accession>A0AAV2TRY6</accession>
<evidence type="ECO:0000313" key="2">
    <source>
        <dbReference type="EMBL" id="CAL5139540.1"/>
    </source>
</evidence>
<feature type="coiled-coil region" evidence="1">
    <location>
        <begin position="187"/>
        <end position="358"/>
    </location>
</feature>
<dbReference type="EMBL" id="CAXLJL010000612">
    <property type="protein sequence ID" value="CAL5139540.1"/>
    <property type="molecule type" value="Genomic_DNA"/>
</dbReference>
<comment type="caution">
    <text evidence="2">The sequence shown here is derived from an EMBL/GenBank/DDBJ whole genome shotgun (WGS) entry which is preliminary data.</text>
</comment>
<keyword evidence="1" id="KW-0175">Coiled coil</keyword>
<dbReference type="AlphaFoldDB" id="A0AAV2TRY6"/>
<feature type="coiled-coil region" evidence="1">
    <location>
        <begin position="401"/>
        <end position="461"/>
    </location>
</feature>
<organism evidence="2 3">
    <name type="scientific">Calicophoron daubneyi</name>
    <name type="common">Rumen fluke</name>
    <name type="synonym">Paramphistomum daubneyi</name>
    <dbReference type="NCBI Taxonomy" id="300641"/>
    <lineage>
        <taxon>Eukaryota</taxon>
        <taxon>Metazoa</taxon>
        <taxon>Spiralia</taxon>
        <taxon>Lophotrochozoa</taxon>
        <taxon>Platyhelminthes</taxon>
        <taxon>Trematoda</taxon>
        <taxon>Digenea</taxon>
        <taxon>Plagiorchiida</taxon>
        <taxon>Pronocephalata</taxon>
        <taxon>Paramphistomoidea</taxon>
        <taxon>Paramphistomidae</taxon>
        <taxon>Calicophoron</taxon>
    </lineage>
</organism>
<sequence length="709" mass="80904">MQFEEKSTGPLSYGVAPCVNGSCQNEFLDAPFSSPHSLSNLHYSNLSKYDESSEKMDKQENEALMHRLNETEGRLTRLKKQHEELAIRCDEAENSKIRLKQQAELSKAEATALRKQISASVNGETEYSTDMQGWIRRALKAEQELIDTRREKNRLSRNNIEFKAQVAGLQATLSKKQEHIQMILDDRTALNKQANTFENEARTLREKLIQDELRMNQLDQELAIVRERCEKSQAAVKEIESLRDAADWRMNEVIQEHQDAADRYSADIQRLTSLLTEERNRVDELLVKLDQRGIQLQNYTSQMDELRQQLESALSAKIQQSELVRKANELTEEQGIKIMQLKAKVSTLEIELKKAESSSSDSETQQINLHQTLANLRKAISTKEQDLTAINFQCNVISDQLKRLENEKYRLTVKHRAEKERMQSKHARVVNLIRAQARQTAESISQEKNELQGRLNQSKRREQLLTRLFDERTDQLNKMSGILWETGWQYAIMQSHLAEANAAKQDDIAHRSVPLSSNIPTQSAVPQTDAMGTDCKQCGLADQMGVHSILSWASADLDALISFIEASLPARLKGKQGYHCTFNRITSEGSMASDLSAWLLQFKSKITWITRQYKLLRRLCRKLSSASHNRISAAEASKSCEMENLAAARTFGLKDRLDRMETEAAVELIASGRDVAQVATERLKSTYSKLSNDLETIRRELRILQPASR</sequence>